<feature type="transmembrane region" description="Helical" evidence="1">
    <location>
        <begin position="77"/>
        <end position="98"/>
    </location>
</feature>
<accession>A0A4U6UXW6</accession>
<name>A0A4U6UXW6_SETVI</name>
<evidence type="ECO:0000256" key="1">
    <source>
        <dbReference type="SAM" id="Phobius"/>
    </source>
</evidence>
<dbReference type="Gramene" id="TKW20194">
    <property type="protein sequence ID" value="TKW20194"/>
    <property type="gene ID" value="SEVIR_4G069700v2"/>
</dbReference>
<gene>
    <name evidence="2" type="ORF">SEVIR_4G069700v2</name>
</gene>
<evidence type="ECO:0000313" key="3">
    <source>
        <dbReference type="Proteomes" id="UP000298652"/>
    </source>
</evidence>
<dbReference type="AlphaFoldDB" id="A0A4U6UXW6"/>
<keyword evidence="3" id="KW-1185">Reference proteome</keyword>
<keyword evidence="1" id="KW-0812">Transmembrane</keyword>
<keyword evidence="1" id="KW-0472">Membrane</keyword>
<reference evidence="2" key="1">
    <citation type="submission" date="2019-03" db="EMBL/GenBank/DDBJ databases">
        <title>WGS assembly of Setaria viridis.</title>
        <authorList>
            <person name="Huang P."/>
            <person name="Jenkins J."/>
            <person name="Grimwood J."/>
            <person name="Barry K."/>
            <person name="Healey A."/>
            <person name="Mamidi S."/>
            <person name="Sreedasyam A."/>
            <person name="Shu S."/>
            <person name="Feldman M."/>
            <person name="Wu J."/>
            <person name="Yu Y."/>
            <person name="Chen C."/>
            <person name="Johnson J."/>
            <person name="Rokhsar D."/>
            <person name="Baxter I."/>
            <person name="Schmutz J."/>
            <person name="Brutnell T."/>
            <person name="Kellogg E."/>
        </authorList>
    </citation>
    <scope>NUCLEOTIDE SEQUENCE [LARGE SCALE GENOMIC DNA]</scope>
</reference>
<proteinExistence type="predicted"/>
<dbReference type="EMBL" id="CM016555">
    <property type="protein sequence ID" value="TKW20194.1"/>
    <property type="molecule type" value="Genomic_DNA"/>
</dbReference>
<keyword evidence="1" id="KW-1133">Transmembrane helix</keyword>
<protein>
    <submittedName>
        <fullName evidence="2">Uncharacterized protein</fullName>
    </submittedName>
</protein>
<organism evidence="2 3">
    <name type="scientific">Setaria viridis</name>
    <name type="common">Green bristlegrass</name>
    <name type="synonym">Setaria italica subsp. viridis</name>
    <dbReference type="NCBI Taxonomy" id="4556"/>
    <lineage>
        <taxon>Eukaryota</taxon>
        <taxon>Viridiplantae</taxon>
        <taxon>Streptophyta</taxon>
        <taxon>Embryophyta</taxon>
        <taxon>Tracheophyta</taxon>
        <taxon>Spermatophyta</taxon>
        <taxon>Magnoliopsida</taxon>
        <taxon>Liliopsida</taxon>
        <taxon>Poales</taxon>
        <taxon>Poaceae</taxon>
        <taxon>PACMAD clade</taxon>
        <taxon>Panicoideae</taxon>
        <taxon>Panicodae</taxon>
        <taxon>Paniceae</taxon>
        <taxon>Cenchrinae</taxon>
        <taxon>Setaria</taxon>
    </lineage>
</organism>
<evidence type="ECO:0000313" key="2">
    <source>
        <dbReference type="EMBL" id="TKW20194.1"/>
    </source>
</evidence>
<sequence>MCRVWVVGMFGSKIRIGALWFCFCSSDLFFASTCVDLGLDRSASASAIDFRLCKSCAWRFRLRQIWKYAALVYANSKYALCLLVSCFLCVGFVLYLCFPATKCSYTVLSIVVLLK</sequence>
<dbReference type="Proteomes" id="UP000298652">
    <property type="component" value="Chromosome 4"/>
</dbReference>